<evidence type="ECO:0000313" key="3">
    <source>
        <dbReference type="Proteomes" id="UP001212841"/>
    </source>
</evidence>
<feature type="compositionally biased region" description="Low complexity" evidence="1">
    <location>
        <begin position="94"/>
        <end position="111"/>
    </location>
</feature>
<feature type="compositionally biased region" description="Acidic residues" evidence="1">
    <location>
        <begin position="344"/>
        <end position="354"/>
    </location>
</feature>
<evidence type="ECO:0000313" key="2">
    <source>
        <dbReference type="EMBL" id="KAJ3047435.1"/>
    </source>
</evidence>
<evidence type="ECO:0000256" key="1">
    <source>
        <dbReference type="SAM" id="MobiDB-lite"/>
    </source>
</evidence>
<feature type="compositionally biased region" description="Low complexity" evidence="1">
    <location>
        <begin position="209"/>
        <end position="229"/>
    </location>
</feature>
<comment type="caution">
    <text evidence="2">The sequence shown here is derived from an EMBL/GenBank/DDBJ whole genome shotgun (WGS) entry which is preliminary data.</text>
</comment>
<reference evidence="2" key="1">
    <citation type="submission" date="2020-05" db="EMBL/GenBank/DDBJ databases">
        <title>Phylogenomic resolution of chytrid fungi.</title>
        <authorList>
            <person name="Stajich J.E."/>
            <person name="Amses K."/>
            <person name="Simmons R."/>
            <person name="Seto K."/>
            <person name="Myers J."/>
            <person name="Bonds A."/>
            <person name="Quandt C.A."/>
            <person name="Barry K."/>
            <person name="Liu P."/>
            <person name="Grigoriev I."/>
            <person name="Longcore J.E."/>
            <person name="James T.Y."/>
        </authorList>
    </citation>
    <scope>NUCLEOTIDE SEQUENCE</scope>
    <source>
        <strain evidence="2">JEL0318</strain>
    </source>
</reference>
<dbReference type="Proteomes" id="UP001212841">
    <property type="component" value="Unassembled WGS sequence"/>
</dbReference>
<dbReference type="EMBL" id="JADGJD010000961">
    <property type="protein sequence ID" value="KAJ3047435.1"/>
    <property type="molecule type" value="Genomic_DNA"/>
</dbReference>
<accession>A0AAD5S651</accession>
<protein>
    <submittedName>
        <fullName evidence="2">Uncharacterized protein</fullName>
    </submittedName>
</protein>
<gene>
    <name evidence="2" type="ORF">HK097_011534</name>
</gene>
<proteinExistence type="predicted"/>
<feature type="non-terminal residue" evidence="2">
    <location>
        <position position="420"/>
    </location>
</feature>
<keyword evidence="3" id="KW-1185">Reference proteome</keyword>
<feature type="region of interest" description="Disordered" evidence="1">
    <location>
        <begin position="76"/>
        <end position="112"/>
    </location>
</feature>
<dbReference type="AlphaFoldDB" id="A0AAD5S651"/>
<feature type="region of interest" description="Disordered" evidence="1">
    <location>
        <begin position="344"/>
        <end position="420"/>
    </location>
</feature>
<sequence>MLQVDRTSHAFDAIDISPPANVSEHQAGVDEASPSVSLSIVDDTSEHNQISKSEESAALTINLPTSKPVLITTTSESANIHPPLSPLRLQPRKPSLALSSTSSTSAPEPSTQTLTSLQRANQLSHGIIEENYAPVYDIVSTWEFYAQANSPSVSRSATPTYYLSMDREGGVVVVKDDALAEGVSSNGNGLDVIGEDSGVGLLDAAEDNSSPTPQFTTPQPQSPTTPQTSDPFSLPQIDTTPLFPIDLTTSSFLPSPDPATIVSQPPITVRKFHLPIAKHKYFESLLVQLDDKSVRGKMDPGWVEKLEEFRRSGTLKLEDMPERERRILEGVADGDGEGEVVVADEEKEDDEEVRDDAREVQEADDAPAERNGIIEDVSSADLQVAPVAGRNREESQSGVSLLMDYYTPDSAEQESYGTLT</sequence>
<organism evidence="2 3">
    <name type="scientific">Rhizophlyctis rosea</name>
    <dbReference type="NCBI Taxonomy" id="64517"/>
    <lineage>
        <taxon>Eukaryota</taxon>
        <taxon>Fungi</taxon>
        <taxon>Fungi incertae sedis</taxon>
        <taxon>Chytridiomycota</taxon>
        <taxon>Chytridiomycota incertae sedis</taxon>
        <taxon>Chytridiomycetes</taxon>
        <taxon>Rhizophlyctidales</taxon>
        <taxon>Rhizophlyctidaceae</taxon>
        <taxon>Rhizophlyctis</taxon>
    </lineage>
</organism>
<feature type="region of interest" description="Disordered" evidence="1">
    <location>
        <begin position="201"/>
        <end position="237"/>
    </location>
</feature>
<name>A0AAD5S651_9FUNG</name>